<evidence type="ECO:0000256" key="5">
    <source>
        <dbReference type="ARBA" id="ARBA00022801"/>
    </source>
</evidence>
<dbReference type="Proteomes" id="UP000763557">
    <property type="component" value="Unassembled WGS sequence"/>
</dbReference>
<dbReference type="Pfam" id="PF10502">
    <property type="entry name" value="Peptidase_S26"/>
    <property type="match status" value="1"/>
</dbReference>
<comment type="subcellular location">
    <subcellularLocation>
        <location evidence="2">Cell membrane</location>
        <topology evidence="2">Single-pass type II membrane protein</topology>
    </subcellularLocation>
    <subcellularLocation>
        <location evidence="6">Membrane</location>
        <topology evidence="6">Single-pass type II membrane protein</topology>
    </subcellularLocation>
</comment>
<evidence type="ECO:0000256" key="1">
    <source>
        <dbReference type="ARBA" id="ARBA00000677"/>
    </source>
</evidence>
<reference evidence="9 10" key="1">
    <citation type="submission" date="2020-01" db="EMBL/GenBank/DDBJ databases">
        <title>Kibdelosporangium persica a novel Actinomycetes from a hot desert in Iran.</title>
        <authorList>
            <person name="Safaei N."/>
            <person name="Zaburannyi N."/>
            <person name="Mueller R."/>
            <person name="Wink J."/>
        </authorList>
    </citation>
    <scope>NUCLEOTIDE SEQUENCE [LARGE SCALE GENOMIC DNA]</scope>
    <source>
        <strain evidence="9 10">4NS15</strain>
    </source>
</reference>
<evidence type="ECO:0000256" key="2">
    <source>
        <dbReference type="ARBA" id="ARBA00004401"/>
    </source>
</evidence>
<dbReference type="PROSITE" id="PS00761">
    <property type="entry name" value="SPASE_I_3"/>
    <property type="match status" value="1"/>
</dbReference>
<gene>
    <name evidence="9" type="ORF">GC106_65980</name>
</gene>
<feature type="region of interest" description="Disordered" evidence="7">
    <location>
        <begin position="1"/>
        <end position="59"/>
    </location>
</feature>
<evidence type="ECO:0000256" key="6">
    <source>
        <dbReference type="RuleBase" id="RU362042"/>
    </source>
</evidence>
<keyword evidence="6" id="KW-1133">Transmembrane helix</keyword>
<organism evidence="9 10">
    <name type="scientific">Kibdelosporangium persicum</name>
    <dbReference type="NCBI Taxonomy" id="2698649"/>
    <lineage>
        <taxon>Bacteria</taxon>
        <taxon>Bacillati</taxon>
        <taxon>Actinomycetota</taxon>
        <taxon>Actinomycetes</taxon>
        <taxon>Pseudonocardiales</taxon>
        <taxon>Pseudonocardiaceae</taxon>
        <taxon>Kibdelosporangium</taxon>
    </lineage>
</organism>
<dbReference type="NCBIfam" id="TIGR02227">
    <property type="entry name" value="sigpep_I_bact"/>
    <property type="match status" value="1"/>
</dbReference>
<dbReference type="RefSeq" id="WP_173139429.1">
    <property type="nucleotide sequence ID" value="NZ_CBCSGW010000027.1"/>
</dbReference>
<dbReference type="InterPro" id="IPR019758">
    <property type="entry name" value="Pept_S26A_signal_pept_1_CS"/>
</dbReference>
<proteinExistence type="inferred from homology"/>
<dbReference type="PRINTS" id="PR00727">
    <property type="entry name" value="LEADERPTASE"/>
</dbReference>
<keyword evidence="10" id="KW-1185">Reference proteome</keyword>
<name>A0ABX2FD96_9PSEU</name>
<dbReference type="InterPro" id="IPR019533">
    <property type="entry name" value="Peptidase_S26"/>
</dbReference>
<evidence type="ECO:0000256" key="4">
    <source>
        <dbReference type="ARBA" id="ARBA00013208"/>
    </source>
</evidence>
<evidence type="ECO:0000313" key="9">
    <source>
        <dbReference type="EMBL" id="NRN69341.1"/>
    </source>
</evidence>
<comment type="caution">
    <text evidence="9">The sequence shown here is derived from an EMBL/GenBank/DDBJ whole genome shotgun (WGS) entry which is preliminary data.</text>
</comment>
<keyword evidence="6" id="KW-0472">Membrane</keyword>
<protein>
    <recommendedName>
        <fullName evidence="4 6">Signal peptidase I</fullName>
        <ecNumber evidence="4 6">3.4.21.89</ecNumber>
    </recommendedName>
</protein>
<sequence length="327" mass="35673">MVNPVHSNAPEDDPERPEEVTGPLESAKSETPEPGIYESRRGRSSRDDSDESESGKKPTKKKMSFWKELPILIVVALVLVFLIQQFLARVYVIPSGSMEETLHGCPGCQGDRILVEKVTYYFTDPAPGDVIVFKGPGPWVQNEFAGERSDNAFVRFFEQLGSVIGLAPPDEKDFVKRVIAVGGQTVRGDADGKVYVDDKVLNEPYVYWEGGAPNGDQQFEPVTVPPGTLWVMGDNRNNSSDSRKQGNTRLEGVVPVSDVIGKAQVIVLPPGRWGGIPDPNPQALASAPAWQQGIPLGAGVLLAWPVLWTSRRVGRAVVSPFKGSDRK</sequence>
<dbReference type="EMBL" id="JAAATY010000026">
    <property type="protein sequence ID" value="NRN69341.1"/>
    <property type="molecule type" value="Genomic_DNA"/>
</dbReference>
<dbReference type="Gene3D" id="2.10.109.10">
    <property type="entry name" value="Umud Fragment, subunit A"/>
    <property type="match status" value="1"/>
</dbReference>
<keyword evidence="5 6" id="KW-0378">Hydrolase</keyword>
<feature type="domain" description="Peptidase S26" evidence="8">
    <location>
        <begin position="68"/>
        <end position="267"/>
    </location>
</feature>
<evidence type="ECO:0000256" key="3">
    <source>
        <dbReference type="ARBA" id="ARBA00009370"/>
    </source>
</evidence>
<dbReference type="PANTHER" id="PTHR43390">
    <property type="entry name" value="SIGNAL PEPTIDASE I"/>
    <property type="match status" value="1"/>
</dbReference>
<evidence type="ECO:0000259" key="8">
    <source>
        <dbReference type="Pfam" id="PF10502"/>
    </source>
</evidence>
<evidence type="ECO:0000313" key="10">
    <source>
        <dbReference type="Proteomes" id="UP000763557"/>
    </source>
</evidence>
<evidence type="ECO:0000256" key="7">
    <source>
        <dbReference type="SAM" id="MobiDB-lite"/>
    </source>
</evidence>
<dbReference type="EC" id="3.4.21.89" evidence="4 6"/>
<keyword evidence="6" id="KW-0812">Transmembrane</keyword>
<accession>A0ABX2FD96</accession>
<dbReference type="SUPFAM" id="SSF51306">
    <property type="entry name" value="LexA/Signal peptidase"/>
    <property type="match status" value="1"/>
</dbReference>
<dbReference type="CDD" id="cd06530">
    <property type="entry name" value="S26_SPase_I"/>
    <property type="match status" value="1"/>
</dbReference>
<dbReference type="PANTHER" id="PTHR43390:SF1">
    <property type="entry name" value="CHLOROPLAST PROCESSING PEPTIDASE"/>
    <property type="match status" value="1"/>
</dbReference>
<dbReference type="InterPro" id="IPR000223">
    <property type="entry name" value="Pept_S26A_signal_pept_1"/>
</dbReference>
<feature type="compositionally biased region" description="Basic and acidic residues" evidence="7">
    <location>
        <begin position="38"/>
        <end position="47"/>
    </location>
</feature>
<feature type="transmembrane region" description="Helical" evidence="6">
    <location>
        <begin position="69"/>
        <end position="87"/>
    </location>
</feature>
<comment type="catalytic activity">
    <reaction evidence="1 6">
        <text>Cleavage of hydrophobic, N-terminal signal or leader sequences from secreted and periplasmic proteins.</text>
        <dbReference type="EC" id="3.4.21.89"/>
    </reaction>
</comment>
<comment type="similarity">
    <text evidence="3 6">Belongs to the peptidase S26 family.</text>
</comment>
<dbReference type="InterPro" id="IPR036286">
    <property type="entry name" value="LexA/Signal_pep-like_sf"/>
</dbReference>
<keyword evidence="6" id="KW-0645">Protease</keyword>